<sequence>MKRTARLGIVVLLLSIFSSFSGVFPLPAKPLSYLSRIDPVLAATPCSLSLQSLVDAAAPGAVVSIPACIYRETVTINKPLTLDGQPGAEIRGSDIWSSGWKKRGKYWTRGTVPTFPQGNWPCMPWSHGECRWPEQVFFDGRPVEQVAANPQSGQFAIDSGRRVILADDPRGHLVEVTTRQYWIIGQSDNVIIQGFTMKHAATPAQYGALSNDGHDNWTIQNNTLSDAHGAVVSLRNANGLKLLNNDISRGGQEGIHGTAATDVLVQGNRIHDNNTEAFDAGWEAAGLKITVMTRLTITGNEVFANDSPGLWCDINCNSVEFNANRVHHNSRFGIGYEISRSATISGNSVWENGWGNTGWGWGAGILSQNSGDVDVHDNIVAWNADGISIISQNRGDSPPVTENNVHDNKMFSTTTGDYNEYALAWLEDWDGRLFDPSSNNHGANNAYWFEAAMSSPFAWADQRFSSDKLADFNTTPGEKNGRYLSVQEKGQVLTAAGVPVSPEHRK</sequence>
<organism evidence="3 4">
    <name type="scientific">Nitrolancea hollandica Lb</name>
    <dbReference type="NCBI Taxonomy" id="1129897"/>
    <lineage>
        <taxon>Bacteria</taxon>
        <taxon>Pseudomonadati</taxon>
        <taxon>Thermomicrobiota</taxon>
        <taxon>Thermomicrobia</taxon>
        <taxon>Sphaerobacterales</taxon>
        <taxon>Sphaerobacterineae</taxon>
        <taxon>Sphaerobacteraceae</taxon>
        <taxon>Nitrolancea</taxon>
    </lineage>
</organism>
<dbReference type="PANTHER" id="PTHR22990:SF15">
    <property type="entry name" value="F-BOX ONLY PROTEIN 10"/>
    <property type="match status" value="1"/>
</dbReference>
<dbReference type="Proteomes" id="UP000004221">
    <property type="component" value="Unassembled WGS sequence"/>
</dbReference>
<dbReference type="InterPro" id="IPR039448">
    <property type="entry name" value="Beta_helix"/>
</dbReference>
<dbReference type="Gene3D" id="2.160.20.10">
    <property type="entry name" value="Single-stranded right-handed beta-helix, Pectin lyase-like"/>
    <property type="match status" value="1"/>
</dbReference>
<reference evidence="3 4" key="1">
    <citation type="journal article" date="2012" name="ISME J.">
        <title>Nitrification expanded: discovery, physiology and genomics of a nitrite-oxidizing bacterium from the phylum Chloroflexi.</title>
        <authorList>
            <person name="Sorokin D.Y."/>
            <person name="Lucker S."/>
            <person name="Vejmelkova D."/>
            <person name="Kostrikina N.A."/>
            <person name="Kleerebezem R."/>
            <person name="Rijpstra W.I."/>
            <person name="Damste J.S."/>
            <person name="Le Paslier D."/>
            <person name="Muyzer G."/>
            <person name="Wagner M."/>
            <person name="van Loosdrecht M.C."/>
            <person name="Daims H."/>
        </authorList>
    </citation>
    <scope>NUCLEOTIDE SEQUENCE [LARGE SCALE GENOMIC DNA]</scope>
    <source>
        <strain evidence="4">none</strain>
    </source>
</reference>
<dbReference type="SUPFAM" id="SSF51126">
    <property type="entry name" value="Pectin lyase-like"/>
    <property type="match status" value="1"/>
</dbReference>
<dbReference type="PANTHER" id="PTHR22990">
    <property type="entry name" value="F-BOX ONLY PROTEIN"/>
    <property type="match status" value="1"/>
</dbReference>
<dbReference type="AlphaFoldDB" id="I4EHZ9"/>
<feature type="domain" description="Right handed beta helix" evidence="2">
    <location>
        <begin position="212"/>
        <end position="353"/>
    </location>
</feature>
<keyword evidence="1" id="KW-0677">Repeat</keyword>
<dbReference type="InterPro" id="IPR006626">
    <property type="entry name" value="PbH1"/>
</dbReference>
<dbReference type="InterPro" id="IPR011050">
    <property type="entry name" value="Pectin_lyase_fold/virulence"/>
</dbReference>
<evidence type="ECO:0000313" key="4">
    <source>
        <dbReference type="Proteomes" id="UP000004221"/>
    </source>
</evidence>
<accession>I4EHZ9</accession>
<gene>
    <name evidence="3" type="ORF">NITHO_3310028</name>
</gene>
<dbReference type="SMART" id="SM00710">
    <property type="entry name" value="PbH1"/>
    <property type="match status" value="7"/>
</dbReference>
<dbReference type="RefSeq" id="WP_008478390.1">
    <property type="nucleotide sequence ID" value="NZ_CAGS01000259.1"/>
</dbReference>
<dbReference type="Pfam" id="PF13229">
    <property type="entry name" value="Beta_helix"/>
    <property type="match status" value="1"/>
</dbReference>
<dbReference type="OrthoDB" id="159063at2"/>
<keyword evidence="4" id="KW-1185">Reference proteome</keyword>
<evidence type="ECO:0000256" key="1">
    <source>
        <dbReference type="ARBA" id="ARBA00022737"/>
    </source>
</evidence>
<evidence type="ECO:0000259" key="2">
    <source>
        <dbReference type="Pfam" id="PF13229"/>
    </source>
</evidence>
<dbReference type="InterPro" id="IPR051550">
    <property type="entry name" value="SCF-Subunits/Alg-Epimerases"/>
</dbReference>
<proteinExistence type="predicted"/>
<dbReference type="InterPro" id="IPR012334">
    <property type="entry name" value="Pectin_lyas_fold"/>
</dbReference>
<comment type="caution">
    <text evidence="3">The sequence shown here is derived from an EMBL/GenBank/DDBJ whole genome shotgun (WGS) entry which is preliminary data.</text>
</comment>
<evidence type="ECO:0000313" key="3">
    <source>
        <dbReference type="EMBL" id="CCF84311.1"/>
    </source>
</evidence>
<name>I4EHZ9_9BACT</name>
<protein>
    <recommendedName>
        <fullName evidence="2">Right handed beta helix domain-containing protein</fullName>
    </recommendedName>
</protein>
<dbReference type="EMBL" id="CAGS01000259">
    <property type="protein sequence ID" value="CCF84311.1"/>
    <property type="molecule type" value="Genomic_DNA"/>
</dbReference>